<dbReference type="PANTHER" id="PTHR44591:SF3">
    <property type="entry name" value="RESPONSE REGULATORY DOMAIN-CONTAINING PROTEIN"/>
    <property type="match status" value="1"/>
</dbReference>
<dbReference type="OrthoDB" id="13908at2"/>
<keyword evidence="1 2" id="KW-0597">Phosphoprotein</keyword>
<dbReference type="EMBL" id="FXTM01000004">
    <property type="protein sequence ID" value="SMO44161.1"/>
    <property type="molecule type" value="Genomic_DNA"/>
</dbReference>
<feature type="modified residue" description="4-aspartylphosphate" evidence="2">
    <location>
        <position position="51"/>
    </location>
</feature>
<name>A0A521BAY6_9BACT</name>
<dbReference type="InterPro" id="IPR011006">
    <property type="entry name" value="CheY-like_superfamily"/>
</dbReference>
<dbReference type="RefSeq" id="WP_142934262.1">
    <property type="nucleotide sequence ID" value="NZ_FXTM01000004.1"/>
</dbReference>
<sequence>MKVLFVDDKETWHKLFDVVLSLRGIDVVHAKTLKEALNVVSTEKPDVAIVDVTISLSSGYELLPELVKLGVPTIFIGYEKEGFDAEKALSLGALKALKKPFTVDELISTLREVKGKSLPVQPELVVPPLEEKSEEKPPEVVTLQPEESEIPAIPVIEEETPEELPVLQETRKEERTTFATTLKQLPEEKIPVVEVSTEELEKSVPEEAIEEKAVEEVKEKSKGAGISLPEERVEEIIREIAWEVIPEVAEKVIREEVEKLIKSRLA</sequence>
<dbReference type="Pfam" id="PF00072">
    <property type="entry name" value="Response_reg"/>
    <property type="match status" value="1"/>
</dbReference>
<dbReference type="Proteomes" id="UP000317315">
    <property type="component" value="Unassembled WGS sequence"/>
</dbReference>
<accession>A0A521BAY6</accession>
<dbReference type="AlphaFoldDB" id="A0A521BAY6"/>
<dbReference type="PANTHER" id="PTHR44591">
    <property type="entry name" value="STRESS RESPONSE REGULATOR PROTEIN 1"/>
    <property type="match status" value="1"/>
</dbReference>
<gene>
    <name evidence="4" type="ORF">SAMN06269117_104102</name>
</gene>
<dbReference type="InterPro" id="IPR001789">
    <property type="entry name" value="Sig_transdc_resp-reg_receiver"/>
</dbReference>
<evidence type="ECO:0000259" key="3">
    <source>
        <dbReference type="PROSITE" id="PS50110"/>
    </source>
</evidence>
<dbReference type="CDD" id="cd00156">
    <property type="entry name" value="REC"/>
    <property type="match status" value="1"/>
</dbReference>
<organism evidence="4 5">
    <name type="scientific">Balnearium lithotrophicum</name>
    <dbReference type="NCBI Taxonomy" id="223788"/>
    <lineage>
        <taxon>Bacteria</taxon>
        <taxon>Pseudomonadati</taxon>
        <taxon>Aquificota</taxon>
        <taxon>Aquificia</taxon>
        <taxon>Desulfurobacteriales</taxon>
        <taxon>Desulfurobacteriaceae</taxon>
        <taxon>Balnearium</taxon>
    </lineage>
</organism>
<keyword evidence="5" id="KW-1185">Reference proteome</keyword>
<reference evidence="4 5" key="1">
    <citation type="submission" date="2017-05" db="EMBL/GenBank/DDBJ databases">
        <authorList>
            <person name="Varghese N."/>
            <person name="Submissions S."/>
        </authorList>
    </citation>
    <scope>NUCLEOTIDE SEQUENCE [LARGE SCALE GENOMIC DNA]</scope>
    <source>
        <strain evidence="4 5">DSM 16304</strain>
    </source>
</reference>
<evidence type="ECO:0000256" key="1">
    <source>
        <dbReference type="ARBA" id="ARBA00022553"/>
    </source>
</evidence>
<feature type="domain" description="Response regulatory" evidence="3">
    <location>
        <begin position="2"/>
        <end position="114"/>
    </location>
</feature>
<dbReference type="SMART" id="SM00448">
    <property type="entry name" value="REC"/>
    <property type="match status" value="1"/>
</dbReference>
<evidence type="ECO:0000256" key="2">
    <source>
        <dbReference type="PROSITE-ProRule" id="PRU00169"/>
    </source>
</evidence>
<evidence type="ECO:0000313" key="4">
    <source>
        <dbReference type="EMBL" id="SMO44161.1"/>
    </source>
</evidence>
<evidence type="ECO:0000313" key="5">
    <source>
        <dbReference type="Proteomes" id="UP000317315"/>
    </source>
</evidence>
<dbReference type="SUPFAM" id="SSF52172">
    <property type="entry name" value="CheY-like"/>
    <property type="match status" value="1"/>
</dbReference>
<dbReference type="Gene3D" id="3.40.50.2300">
    <property type="match status" value="1"/>
</dbReference>
<protein>
    <submittedName>
        <fullName evidence="4">Response regulator receiver domain-containing protein</fullName>
    </submittedName>
</protein>
<proteinExistence type="predicted"/>
<dbReference type="InterPro" id="IPR050595">
    <property type="entry name" value="Bact_response_regulator"/>
</dbReference>
<dbReference type="PROSITE" id="PS50110">
    <property type="entry name" value="RESPONSE_REGULATORY"/>
    <property type="match status" value="1"/>
</dbReference>
<dbReference type="GO" id="GO:0000160">
    <property type="term" value="P:phosphorelay signal transduction system"/>
    <property type="evidence" value="ECO:0007669"/>
    <property type="project" value="InterPro"/>
</dbReference>